<dbReference type="AlphaFoldDB" id="A0A3G2S2E6"/>
<dbReference type="Pfam" id="PF10373">
    <property type="entry name" value="EST1_DNA_bind"/>
    <property type="match status" value="1"/>
</dbReference>
<evidence type="ECO:0000313" key="5">
    <source>
        <dbReference type="Proteomes" id="UP000269793"/>
    </source>
</evidence>
<protein>
    <submittedName>
        <fullName evidence="4">Protein SMG7</fullName>
    </submittedName>
</protein>
<feature type="domain" description="DNA/RNA-binding" evidence="2">
    <location>
        <begin position="224"/>
        <end position="368"/>
    </location>
</feature>
<proteinExistence type="predicted"/>
<dbReference type="PANTHER" id="PTHR15696">
    <property type="entry name" value="SMG-7 SUPPRESSOR WITH MORPHOLOGICAL EFFECT ON GENITALIA PROTEIN 7"/>
    <property type="match status" value="1"/>
</dbReference>
<accession>A0A3G2S2E6</accession>
<dbReference type="InterPro" id="IPR019458">
    <property type="entry name" value="Est1-like_N"/>
</dbReference>
<dbReference type="InterPro" id="IPR045153">
    <property type="entry name" value="Est1/Ebs1-like"/>
</dbReference>
<dbReference type="VEuPathDB" id="FungiDB:DNF11_0986"/>
<organism evidence="4 5">
    <name type="scientific">Malassezia restricta (strain ATCC 96810 / NBRC 103918 / CBS 7877)</name>
    <name type="common">Seborrheic dermatitis infection agent</name>
    <dbReference type="NCBI Taxonomy" id="425264"/>
    <lineage>
        <taxon>Eukaryota</taxon>
        <taxon>Fungi</taxon>
        <taxon>Dikarya</taxon>
        <taxon>Basidiomycota</taxon>
        <taxon>Ustilaginomycotina</taxon>
        <taxon>Malasseziomycetes</taxon>
        <taxon>Malasseziales</taxon>
        <taxon>Malasseziaceae</taxon>
        <taxon>Malassezia</taxon>
    </lineage>
</organism>
<evidence type="ECO:0000256" key="1">
    <source>
        <dbReference type="SAM" id="MobiDB-lite"/>
    </source>
</evidence>
<dbReference type="STRING" id="425264.A0A3G2S2E6"/>
<name>A0A3G2S2E6_MALR7</name>
<feature type="compositionally biased region" description="Basic residues" evidence="1">
    <location>
        <begin position="103"/>
        <end position="113"/>
    </location>
</feature>
<dbReference type="Pfam" id="PF10374">
    <property type="entry name" value="EST1"/>
    <property type="match status" value="1"/>
</dbReference>
<dbReference type="InterPro" id="IPR018834">
    <property type="entry name" value="DNA/RNA-bd_Est1-type"/>
</dbReference>
<evidence type="ECO:0000313" key="4">
    <source>
        <dbReference type="EMBL" id="AYO41936.1"/>
    </source>
</evidence>
<dbReference type="InterPro" id="IPR011990">
    <property type="entry name" value="TPR-like_helical_dom_sf"/>
</dbReference>
<keyword evidence="5" id="KW-1185">Reference proteome</keyword>
<dbReference type="OrthoDB" id="69928at2759"/>
<dbReference type="PANTHER" id="PTHR15696:SF36">
    <property type="entry name" value="NONSENSE-MEDIATED MRNA DECAY FACTOR"/>
    <property type="match status" value="1"/>
</dbReference>
<sequence length="701" mass="78746">MSTVDPADLRREARARKQAQEDAIRHAKALTSDGTYDPCDAAVVQARQALRTVYMALLMTCTFTRAAQLVDIMIWHDTTYHVISYLRARIVHAEQQVTNAPRGKGRAPKRERKSAKASDHKRLQQQLLQFIDEEVAYYADTIACLVQRYALDETCSVLSALAIQIQPQHEASLAESARVPAHRHQLYEIIQRLLTCMGDLHRYRELHSAVPDRHHRVFFHFTRAVLFYHQAHVLLPDHGNPSNQLAVVATTVGDSFGAVYQYYRALCVRVPFDNARHNLQRMLEKALHAWSSSARRDDVLVAWRQAALEDCPARRVPVPSISARWDSTHDYFDSLVAFHSLCFLRADLDTACVLHDAILRHMLMAVDMHELRAVDYLRILVTGLCASWTTRLCPAPLHERLPFSLGAPYSAHMDADVLAEHVRAAWGTLLVCHVLGMLTALLAVIRHELMSLLRDRRPDSEAGPMDMGRILRRTLPSVRIGLKWVRGHVDYMASCRAQAAQAAEELQQAVDQQKTPSSLATDAVARLACVQRSVEARMSSFWSALIDFGNLLQAAYPPSVLPVAPEASIFIEEDVDLQFLGPIRRVMHPTEASPYALPDLAPLPSAHADYARVLDVERDIRGMATSEACGLVYDEARAMFVSRAAPVEADDPIELAMRAMDVHMDHAWSQSKPAQDAPAWPSSTWTDPWTTSNSIWTTWPS</sequence>
<evidence type="ECO:0000259" key="2">
    <source>
        <dbReference type="Pfam" id="PF10373"/>
    </source>
</evidence>
<dbReference type="Gene3D" id="1.25.40.10">
    <property type="entry name" value="Tetratricopeptide repeat domain"/>
    <property type="match status" value="1"/>
</dbReference>
<feature type="domain" description="Telomerase activating protein Est1-like N-terminal" evidence="3">
    <location>
        <begin position="72"/>
        <end position="207"/>
    </location>
</feature>
<gene>
    <name evidence="4" type="primary">SMG7</name>
    <name evidence="4" type="ORF">DNF11_0986</name>
</gene>
<dbReference type="SUPFAM" id="SSF48452">
    <property type="entry name" value="TPR-like"/>
    <property type="match status" value="1"/>
</dbReference>
<evidence type="ECO:0000259" key="3">
    <source>
        <dbReference type="Pfam" id="PF10374"/>
    </source>
</evidence>
<dbReference type="Proteomes" id="UP000269793">
    <property type="component" value="Chromosome II"/>
</dbReference>
<dbReference type="EMBL" id="CP033149">
    <property type="protein sequence ID" value="AYO41936.1"/>
    <property type="molecule type" value="Genomic_DNA"/>
</dbReference>
<feature type="region of interest" description="Disordered" evidence="1">
    <location>
        <begin position="97"/>
        <end position="120"/>
    </location>
</feature>
<reference evidence="4 5" key="1">
    <citation type="submission" date="2018-10" db="EMBL/GenBank/DDBJ databases">
        <title>Complete genome sequence of Malassezia restricta CBS 7877.</title>
        <authorList>
            <person name="Morand S.C."/>
            <person name="Bertignac M."/>
            <person name="Iltis A."/>
            <person name="Kolder I."/>
            <person name="Pirovano W."/>
            <person name="Jourdain R."/>
            <person name="Clavaud C."/>
        </authorList>
    </citation>
    <scope>NUCLEOTIDE SEQUENCE [LARGE SCALE GENOMIC DNA]</scope>
    <source>
        <strain evidence="4 5">CBS 7877</strain>
    </source>
</reference>